<protein>
    <recommendedName>
        <fullName evidence="8 9">Glutamyl-tRNA reductase</fullName>
        <shortName evidence="9">GluTR</shortName>
        <ecNumber evidence="3 9">1.2.1.70</ecNumber>
    </recommendedName>
</protein>
<keyword evidence="5 9" id="KW-0560">Oxidoreductase</keyword>
<dbReference type="Pfam" id="PF00745">
    <property type="entry name" value="GlutR_dimer"/>
    <property type="match status" value="1"/>
</dbReference>
<dbReference type="SUPFAM" id="SSF69075">
    <property type="entry name" value="Glutamyl tRNA-reductase dimerization domain"/>
    <property type="match status" value="1"/>
</dbReference>
<dbReference type="InterPro" id="IPR006151">
    <property type="entry name" value="Shikm_DH/Glu-tRNA_Rdtase"/>
</dbReference>
<evidence type="ECO:0000256" key="2">
    <source>
        <dbReference type="ARBA" id="ARBA00005916"/>
    </source>
</evidence>
<reference evidence="18 19" key="1">
    <citation type="submission" date="2019-03" db="EMBL/GenBank/DDBJ databases">
        <title>Genomic Encyclopedia of Type Strains, Phase IV (KMG-IV): sequencing the most valuable type-strain genomes for metagenomic binning, comparative biology and taxonomic classification.</title>
        <authorList>
            <person name="Goeker M."/>
        </authorList>
    </citation>
    <scope>NUCLEOTIDE SEQUENCE [LARGE SCALE GENOMIC DNA]</scope>
    <source>
        <strain evidence="18 19">DSM 28697</strain>
    </source>
</reference>
<comment type="subunit">
    <text evidence="9">Homodimer.</text>
</comment>
<dbReference type="NCBIfam" id="TIGR01035">
    <property type="entry name" value="hemA"/>
    <property type="match status" value="1"/>
</dbReference>
<dbReference type="SUPFAM" id="SSF51735">
    <property type="entry name" value="NAD(P)-binding Rossmann-fold domains"/>
    <property type="match status" value="1"/>
</dbReference>
<dbReference type="EC" id="1.2.1.70" evidence="3 9"/>
<evidence type="ECO:0000256" key="13">
    <source>
        <dbReference type="PIRSR" id="PIRSR000445-4"/>
    </source>
</evidence>
<feature type="binding site" evidence="9 11">
    <location>
        <begin position="114"/>
        <end position="116"/>
    </location>
    <ligand>
        <name>substrate</name>
    </ligand>
</feature>
<dbReference type="PANTHER" id="PTHR43013">
    <property type="entry name" value="GLUTAMYL-TRNA REDUCTASE"/>
    <property type="match status" value="1"/>
</dbReference>
<evidence type="ECO:0000256" key="12">
    <source>
        <dbReference type="PIRSR" id="PIRSR000445-3"/>
    </source>
</evidence>
<feature type="domain" description="Glutamyl-tRNA reductase N-terminal" evidence="17">
    <location>
        <begin position="7"/>
        <end position="156"/>
    </location>
</feature>
<keyword evidence="4 9" id="KW-0521">NADP</keyword>
<dbReference type="PANTHER" id="PTHR43013:SF1">
    <property type="entry name" value="GLUTAMYL-TRNA REDUCTASE"/>
    <property type="match status" value="1"/>
</dbReference>
<organism evidence="18 19">
    <name type="scientific">Aureibacillus halotolerans</name>
    <dbReference type="NCBI Taxonomy" id="1508390"/>
    <lineage>
        <taxon>Bacteria</taxon>
        <taxon>Bacillati</taxon>
        <taxon>Bacillota</taxon>
        <taxon>Bacilli</taxon>
        <taxon>Bacillales</taxon>
        <taxon>Bacillaceae</taxon>
        <taxon>Aureibacillus</taxon>
    </lineage>
</organism>
<feature type="active site" description="Nucleophile" evidence="9 10">
    <location>
        <position position="50"/>
    </location>
</feature>
<evidence type="ECO:0000259" key="15">
    <source>
        <dbReference type="Pfam" id="PF00745"/>
    </source>
</evidence>
<evidence type="ECO:0000256" key="7">
    <source>
        <dbReference type="ARBA" id="ARBA00047464"/>
    </source>
</evidence>
<dbReference type="CDD" id="cd05213">
    <property type="entry name" value="NAD_bind_Glutamyl_tRNA_reduct"/>
    <property type="match status" value="1"/>
</dbReference>
<dbReference type="InterPro" id="IPR015896">
    <property type="entry name" value="4pyrrol_synth_GluRdtase_dimer"/>
</dbReference>
<dbReference type="UniPathway" id="UPA00251">
    <property type="reaction ID" value="UER00316"/>
</dbReference>
<dbReference type="SUPFAM" id="SSF69742">
    <property type="entry name" value="Glutamyl tRNA-reductase catalytic, N-terminal domain"/>
    <property type="match status" value="1"/>
</dbReference>
<dbReference type="GO" id="GO:0008883">
    <property type="term" value="F:glutamyl-tRNA reductase activity"/>
    <property type="evidence" value="ECO:0007669"/>
    <property type="project" value="UniProtKB-UniRule"/>
</dbReference>
<evidence type="ECO:0000256" key="1">
    <source>
        <dbReference type="ARBA" id="ARBA00005059"/>
    </source>
</evidence>
<feature type="domain" description="Quinate/shikimate 5-dehydrogenase/glutamyl-tRNA reductase" evidence="16">
    <location>
        <begin position="171"/>
        <end position="306"/>
    </location>
</feature>
<feature type="binding site" evidence="9 11">
    <location>
        <position position="120"/>
    </location>
    <ligand>
        <name>substrate</name>
    </ligand>
</feature>
<keyword evidence="19" id="KW-1185">Reference proteome</keyword>
<comment type="caution">
    <text evidence="18">The sequence shown here is derived from an EMBL/GenBank/DDBJ whole genome shotgun (WGS) entry which is preliminary data.</text>
</comment>
<dbReference type="InterPro" id="IPR015895">
    <property type="entry name" value="4pyrrol_synth_GluRdtase_N"/>
</dbReference>
<evidence type="ECO:0000256" key="9">
    <source>
        <dbReference type="HAMAP-Rule" id="MF_00087"/>
    </source>
</evidence>
<dbReference type="HAMAP" id="MF_00087">
    <property type="entry name" value="Glu_tRNA_reductase"/>
    <property type="match status" value="1"/>
</dbReference>
<feature type="binding site" evidence="9 12">
    <location>
        <begin position="189"/>
        <end position="194"/>
    </location>
    <ligand>
        <name>NADP(+)</name>
        <dbReference type="ChEBI" id="CHEBI:58349"/>
    </ligand>
</feature>
<feature type="binding site" evidence="9 11">
    <location>
        <position position="109"/>
    </location>
    <ligand>
        <name>substrate</name>
    </ligand>
</feature>
<accession>A0A4R6TYL1</accession>
<dbReference type="GO" id="GO:0019353">
    <property type="term" value="P:protoporphyrinogen IX biosynthetic process from glutamate"/>
    <property type="evidence" value="ECO:0007669"/>
    <property type="project" value="TreeGrafter"/>
</dbReference>
<evidence type="ECO:0000256" key="10">
    <source>
        <dbReference type="PIRSR" id="PIRSR000445-1"/>
    </source>
</evidence>
<evidence type="ECO:0000256" key="11">
    <source>
        <dbReference type="PIRSR" id="PIRSR000445-2"/>
    </source>
</evidence>
<evidence type="ECO:0000313" key="19">
    <source>
        <dbReference type="Proteomes" id="UP000295632"/>
    </source>
</evidence>
<evidence type="ECO:0000256" key="4">
    <source>
        <dbReference type="ARBA" id="ARBA00022857"/>
    </source>
</evidence>
<dbReference type="GO" id="GO:0050661">
    <property type="term" value="F:NADP binding"/>
    <property type="evidence" value="ECO:0007669"/>
    <property type="project" value="InterPro"/>
</dbReference>
<dbReference type="PIRSF" id="PIRSF000445">
    <property type="entry name" value="4pyrrol_synth_GluRdtase"/>
    <property type="match status" value="1"/>
</dbReference>
<dbReference type="RefSeq" id="WP_133580995.1">
    <property type="nucleotide sequence ID" value="NZ_SNYJ01000011.1"/>
</dbReference>
<comment type="catalytic activity">
    <reaction evidence="7 9 14">
        <text>(S)-4-amino-5-oxopentanoate + tRNA(Glu) + NADP(+) = L-glutamyl-tRNA(Glu) + NADPH + H(+)</text>
        <dbReference type="Rhea" id="RHEA:12344"/>
        <dbReference type="Rhea" id="RHEA-COMP:9663"/>
        <dbReference type="Rhea" id="RHEA-COMP:9680"/>
        <dbReference type="ChEBI" id="CHEBI:15378"/>
        <dbReference type="ChEBI" id="CHEBI:57501"/>
        <dbReference type="ChEBI" id="CHEBI:57783"/>
        <dbReference type="ChEBI" id="CHEBI:58349"/>
        <dbReference type="ChEBI" id="CHEBI:78442"/>
        <dbReference type="ChEBI" id="CHEBI:78520"/>
        <dbReference type="EC" id="1.2.1.70"/>
    </reaction>
</comment>
<dbReference type="Gene3D" id="3.30.460.30">
    <property type="entry name" value="Glutamyl-tRNA reductase, N-terminal domain"/>
    <property type="match status" value="1"/>
</dbReference>
<dbReference type="PROSITE" id="PS00747">
    <property type="entry name" value="GLUTR"/>
    <property type="match status" value="1"/>
</dbReference>
<evidence type="ECO:0000256" key="5">
    <source>
        <dbReference type="ARBA" id="ARBA00023002"/>
    </source>
</evidence>
<dbReference type="InterPro" id="IPR036291">
    <property type="entry name" value="NAD(P)-bd_dom_sf"/>
</dbReference>
<dbReference type="Pfam" id="PF05201">
    <property type="entry name" value="GlutR_N"/>
    <property type="match status" value="1"/>
</dbReference>
<feature type="binding site" evidence="9 11">
    <location>
        <begin position="49"/>
        <end position="52"/>
    </location>
    <ligand>
        <name>substrate</name>
    </ligand>
</feature>
<feature type="site" description="Important for activity" evidence="9 13">
    <location>
        <position position="99"/>
    </location>
</feature>
<comment type="function">
    <text evidence="9">Catalyzes the NADPH-dependent reduction of glutamyl-tRNA(Glu) to glutamate 1-semialdehyde (GSA).</text>
</comment>
<dbReference type="Pfam" id="PF01488">
    <property type="entry name" value="Shikimate_DH"/>
    <property type="match status" value="1"/>
</dbReference>
<proteinExistence type="inferred from homology"/>
<dbReference type="OrthoDB" id="110209at2"/>
<evidence type="ECO:0000256" key="8">
    <source>
        <dbReference type="ARBA" id="ARBA00068659"/>
    </source>
</evidence>
<sequence length="453" mass="50786">MHIIAMSMNYKTVPVEFRERVSFDKESMPEALHTLREAKSILENVIVSTCNRTEIYVVADQVHTGRYYMRSFLAKWFDISLGEVEEGVTYFEDDDAIQHLFEVSCGLDSMVLGETQILGQIKDSFLIAQREQTTGTLFNQLFKQAITLAKRAHAETTIGESAVSVGYAAVELGKKIFGSLEGKHVLIVGAGKMSELAAKNLEGQGVASVSVMNRTYERAKELADRFDGDAMTFDGALDALAKADILISSTNASRYIITKDMVQAVEKKRKGKPFFLIDIAVPRDLDPAIHELDHMFLYDIDDLEGIVESNLEERKKQAENIRTMLVAEKRSFQEWLNTLGVVPMITSLREKALDIQSETMKSIERKMPDLTDRERKILNKHTKSIVNQLLKGPITKAKELAGESGSEDALKMFAEMFDLTETETAKEDTQKVFVSVADDDASERKWNRATAGT</sequence>
<comment type="miscellaneous">
    <text evidence="9">During catalysis, the active site Cys acts as a nucleophile attacking the alpha-carbonyl group of tRNA-bound glutamate with the formation of a thioester intermediate between enzyme and glutamate, and the concomitant release of tRNA(Glu). The thioester intermediate is finally reduced by direct hydride transfer from NADPH, to form the product GSA.</text>
</comment>
<comment type="pathway">
    <text evidence="1 9 14">Porphyrin-containing compound metabolism; protoporphyrin-IX biosynthesis; 5-aminolevulinate from L-glutamyl-tRNA(Glu): step 1/2.</text>
</comment>
<evidence type="ECO:0000313" key="18">
    <source>
        <dbReference type="EMBL" id="TDQ37942.1"/>
    </source>
</evidence>
<evidence type="ECO:0000256" key="14">
    <source>
        <dbReference type="RuleBase" id="RU000584"/>
    </source>
</evidence>
<dbReference type="FunFam" id="3.30.460.30:FF:000001">
    <property type="entry name" value="Glutamyl-tRNA reductase"/>
    <property type="match status" value="1"/>
</dbReference>
<dbReference type="InterPro" id="IPR036453">
    <property type="entry name" value="GluRdtase_dimer_dom_sf"/>
</dbReference>
<dbReference type="FunFam" id="3.40.50.720:FF:000031">
    <property type="entry name" value="Glutamyl-tRNA reductase"/>
    <property type="match status" value="1"/>
</dbReference>
<evidence type="ECO:0000256" key="3">
    <source>
        <dbReference type="ARBA" id="ARBA00012970"/>
    </source>
</evidence>
<dbReference type="EMBL" id="SNYJ01000011">
    <property type="protein sequence ID" value="TDQ37942.1"/>
    <property type="molecule type" value="Genomic_DNA"/>
</dbReference>
<name>A0A4R6TYL1_9BACI</name>
<dbReference type="AlphaFoldDB" id="A0A4R6TYL1"/>
<evidence type="ECO:0000256" key="6">
    <source>
        <dbReference type="ARBA" id="ARBA00023244"/>
    </source>
</evidence>
<dbReference type="Proteomes" id="UP000295632">
    <property type="component" value="Unassembled WGS sequence"/>
</dbReference>
<feature type="domain" description="Tetrapyrrole biosynthesis glutamyl-tRNA reductase dimerisation" evidence="15">
    <location>
        <begin position="323"/>
        <end position="419"/>
    </location>
</feature>
<dbReference type="InterPro" id="IPR000343">
    <property type="entry name" value="4pyrrol_synth_GluRdtase"/>
</dbReference>
<dbReference type="InterPro" id="IPR036343">
    <property type="entry name" value="GluRdtase_N_sf"/>
</dbReference>
<evidence type="ECO:0000259" key="17">
    <source>
        <dbReference type="Pfam" id="PF05201"/>
    </source>
</evidence>
<keyword evidence="6 9" id="KW-0627">Porphyrin biosynthesis</keyword>
<dbReference type="InterPro" id="IPR018214">
    <property type="entry name" value="GluRdtase_CS"/>
</dbReference>
<comment type="similarity">
    <text evidence="2 9 14">Belongs to the glutamyl-tRNA reductase family.</text>
</comment>
<dbReference type="Gene3D" id="3.40.50.720">
    <property type="entry name" value="NAD(P)-binding Rossmann-like Domain"/>
    <property type="match status" value="1"/>
</dbReference>
<evidence type="ECO:0000259" key="16">
    <source>
        <dbReference type="Pfam" id="PF01488"/>
    </source>
</evidence>
<gene>
    <name evidence="9" type="primary">hemA</name>
    <name evidence="18" type="ORF">EV213_11120</name>
</gene>
<comment type="domain">
    <text evidence="9">Possesses an unusual extended V-shaped dimeric structure with each monomer consisting of three distinct domains arranged along a curved 'spinal' alpha-helix. The N-terminal catalytic domain specifically recognizes the glutamate moiety of the substrate. The second domain is the NADPH-binding domain, and the third C-terminal domain is responsible for dimerization.</text>
</comment>